<proteinExistence type="inferred from homology"/>
<dbReference type="UniPathway" id="UPA00253">
    <property type="reaction ID" value="UER00334"/>
</dbReference>
<dbReference type="Gene3D" id="3.40.50.620">
    <property type="entry name" value="HUPs"/>
    <property type="match status" value="1"/>
</dbReference>
<evidence type="ECO:0000256" key="3">
    <source>
        <dbReference type="ARBA" id="ARBA00022598"/>
    </source>
</evidence>
<comment type="similarity">
    <text evidence="2 8">In the C-terminal section; belongs to the NAD synthetase family.</text>
</comment>
<dbReference type="EMBL" id="KZ993140">
    <property type="protein sequence ID" value="RKP05405.1"/>
    <property type="molecule type" value="Genomic_DNA"/>
</dbReference>
<comment type="catalytic activity">
    <reaction evidence="7 8">
        <text>deamido-NAD(+) + L-glutamine + ATP + H2O = L-glutamate + AMP + diphosphate + NAD(+) + H(+)</text>
        <dbReference type="Rhea" id="RHEA:24384"/>
        <dbReference type="ChEBI" id="CHEBI:15377"/>
        <dbReference type="ChEBI" id="CHEBI:15378"/>
        <dbReference type="ChEBI" id="CHEBI:29985"/>
        <dbReference type="ChEBI" id="CHEBI:30616"/>
        <dbReference type="ChEBI" id="CHEBI:33019"/>
        <dbReference type="ChEBI" id="CHEBI:57540"/>
        <dbReference type="ChEBI" id="CHEBI:58359"/>
        <dbReference type="ChEBI" id="CHEBI:58437"/>
        <dbReference type="ChEBI" id="CHEBI:456215"/>
        <dbReference type="EC" id="6.3.5.1"/>
    </reaction>
</comment>
<dbReference type="GO" id="GO:0004359">
    <property type="term" value="F:glutaminase activity"/>
    <property type="evidence" value="ECO:0007669"/>
    <property type="project" value="InterPro"/>
</dbReference>
<evidence type="ECO:0000256" key="6">
    <source>
        <dbReference type="ARBA" id="ARBA00023027"/>
    </source>
</evidence>
<dbReference type="CDD" id="cd00553">
    <property type="entry name" value="NAD_synthase"/>
    <property type="match status" value="1"/>
</dbReference>
<gene>
    <name evidence="10" type="ORF">THASP1DRAFT_35345</name>
</gene>
<evidence type="ECO:0000259" key="9">
    <source>
        <dbReference type="PROSITE" id="PS50263"/>
    </source>
</evidence>
<dbReference type="InterPro" id="IPR022310">
    <property type="entry name" value="NAD/GMP_synthase"/>
</dbReference>
<evidence type="ECO:0000256" key="7">
    <source>
        <dbReference type="ARBA" id="ARBA00052340"/>
    </source>
</evidence>
<name>A0A4P9XIA2_9FUNG</name>
<dbReference type="GO" id="GO:0003952">
    <property type="term" value="F:NAD+ synthase (glutamine-hydrolyzing) activity"/>
    <property type="evidence" value="ECO:0007669"/>
    <property type="project" value="UniProtKB-UniRule"/>
</dbReference>
<dbReference type="Gene3D" id="3.60.110.10">
    <property type="entry name" value="Carbon-nitrogen hydrolase"/>
    <property type="match status" value="1"/>
</dbReference>
<dbReference type="NCBIfam" id="TIGR00552">
    <property type="entry name" value="nadE"/>
    <property type="match status" value="1"/>
</dbReference>
<dbReference type="PIRSF" id="PIRSF006630">
    <property type="entry name" value="NADS_GAT"/>
    <property type="match status" value="1"/>
</dbReference>
<dbReference type="EC" id="6.3.5.1" evidence="8"/>
<dbReference type="CDD" id="cd07570">
    <property type="entry name" value="GAT_Gln-NAD-synth"/>
    <property type="match status" value="1"/>
</dbReference>
<dbReference type="InterPro" id="IPR003010">
    <property type="entry name" value="C-N_Hydrolase"/>
</dbReference>
<dbReference type="InterPro" id="IPR036526">
    <property type="entry name" value="C-N_Hydrolase_sf"/>
</dbReference>
<dbReference type="PROSITE" id="PS50263">
    <property type="entry name" value="CN_HYDROLASE"/>
    <property type="match status" value="1"/>
</dbReference>
<comment type="pathway">
    <text evidence="1 8">Cofactor biosynthesis; NAD(+) biosynthesis; NAD(+) from deamido-NAD(+) (L-Gln route): step 1/1.</text>
</comment>
<reference evidence="11" key="1">
    <citation type="journal article" date="2018" name="Nat. Microbiol.">
        <title>Leveraging single-cell genomics to expand the fungal tree of life.</title>
        <authorList>
            <person name="Ahrendt S.R."/>
            <person name="Quandt C.A."/>
            <person name="Ciobanu D."/>
            <person name="Clum A."/>
            <person name="Salamov A."/>
            <person name="Andreopoulos B."/>
            <person name="Cheng J.F."/>
            <person name="Woyke T."/>
            <person name="Pelin A."/>
            <person name="Henrissat B."/>
            <person name="Reynolds N.K."/>
            <person name="Benny G.L."/>
            <person name="Smith M.E."/>
            <person name="James T.Y."/>
            <person name="Grigoriev I.V."/>
        </authorList>
    </citation>
    <scope>NUCLEOTIDE SEQUENCE [LARGE SCALE GENOMIC DNA]</scope>
    <source>
        <strain evidence="11">RSA 1356</strain>
    </source>
</reference>
<dbReference type="PANTHER" id="PTHR23090:SF9">
    <property type="entry name" value="GLUTAMINE-DEPENDENT NAD(+) SYNTHETASE"/>
    <property type="match status" value="1"/>
</dbReference>
<evidence type="ECO:0000256" key="2">
    <source>
        <dbReference type="ARBA" id="ARBA00007145"/>
    </source>
</evidence>
<protein>
    <recommendedName>
        <fullName evidence="8">Glutamine-dependent NAD(+) synthetase</fullName>
        <ecNumber evidence="8">6.3.5.1</ecNumber>
    </recommendedName>
    <alternativeName>
        <fullName evidence="8">NAD(+) synthase [glutamine-hydrolyzing]</fullName>
    </alternativeName>
</protein>
<keyword evidence="5 8" id="KW-0067">ATP-binding</keyword>
<dbReference type="PANTHER" id="PTHR23090">
    <property type="entry name" value="NH 3 /GLUTAMINE-DEPENDENT NAD + SYNTHETASE"/>
    <property type="match status" value="1"/>
</dbReference>
<dbReference type="OrthoDB" id="2020662at2759"/>
<accession>A0A4P9XIA2</accession>
<sequence>MGNYAVVATCALNQWALDFEGNYARIVKSCELAKAAGAKLRVGPELEITGYGCQDHFLEGDTLLHAWESLAKLLQEEACQGLLVDVGMPVAHRNVRYNCRVLILNGKILLIRPKLHLADDGNYREPRWFSAWQHKRQVEDYILPRMLQKITGQMSVPFGDGVISTRDTCVGVEMCEEMFTPDCPHIDMSLNGVEVFTNSSGSHHELRKLQTRVRLITEATLKCGGVYLYANQQGCDGDRLYYDGCAMVVVNGRVVGQGTQFSLNDVEIVTAVVDLEEVRSFRGANRSRSEQAARAPSYPRVHADISLSADHGEFNLSLRPSPTLEAHFDLPEKEISMGPALWLWDYLRRCGMRGFFLPLSGGLDSGSVACIVYSMCRELVCTARTGNEQVILDIRRVTGEPLDGDYVPTDARELCGTATLACSRILHTCYMGTKYSSDATRGRAKRLAEAIGCYHIDINIDSVVTSVHTLFETVTGRRPVFASQGGTSAENLALQNVQARLRMVLAYVFAQLLPWCRNRTGSLLVLGSANVDESLRGYLTKYDCSSADINPIGSISKVDLRRFLGYAEESFGLGILQEFVEATPSAELIPLASGVREQSDEEEMGMTYEELSIFGRLRKLERCGPFSMFSKLTHLWPDRAPEQVAEKVKRFFFYYAVNRHKLTTLTPAYHAEAYSPDDNRFDLRPFLYPTTWSRQFARIDQALRTLLGEKNGTEEEQETIKDCDASH</sequence>
<dbReference type="Pfam" id="PF00795">
    <property type="entry name" value="CN_hydrolase"/>
    <property type="match status" value="1"/>
</dbReference>
<dbReference type="STRING" id="78915.A0A4P9XIA2"/>
<evidence type="ECO:0000313" key="10">
    <source>
        <dbReference type="EMBL" id="RKP05405.1"/>
    </source>
</evidence>
<dbReference type="InterPro" id="IPR014729">
    <property type="entry name" value="Rossmann-like_a/b/a_fold"/>
</dbReference>
<evidence type="ECO:0000256" key="1">
    <source>
        <dbReference type="ARBA" id="ARBA00005188"/>
    </source>
</evidence>
<organism evidence="10 11">
    <name type="scientific">Thamnocephalis sphaerospora</name>
    <dbReference type="NCBI Taxonomy" id="78915"/>
    <lineage>
        <taxon>Eukaryota</taxon>
        <taxon>Fungi</taxon>
        <taxon>Fungi incertae sedis</taxon>
        <taxon>Zoopagomycota</taxon>
        <taxon>Zoopagomycotina</taxon>
        <taxon>Zoopagomycetes</taxon>
        <taxon>Zoopagales</taxon>
        <taxon>Sigmoideomycetaceae</taxon>
        <taxon>Thamnocephalis</taxon>
    </lineage>
</organism>
<dbReference type="FunFam" id="3.40.50.620:FF:000036">
    <property type="entry name" value="Glutamine-dependent NAD(+) synthetase"/>
    <property type="match status" value="1"/>
</dbReference>
<dbReference type="InterPro" id="IPR003694">
    <property type="entry name" value="NAD_synthase"/>
</dbReference>
<evidence type="ECO:0000256" key="5">
    <source>
        <dbReference type="ARBA" id="ARBA00022840"/>
    </source>
</evidence>
<dbReference type="FunFam" id="3.60.110.10:FF:000003">
    <property type="entry name" value="Glutamine-dependent NAD(+) synthetase"/>
    <property type="match status" value="1"/>
</dbReference>
<dbReference type="Proteomes" id="UP000271241">
    <property type="component" value="Unassembled WGS sequence"/>
</dbReference>
<dbReference type="Pfam" id="PF02540">
    <property type="entry name" value="NAD_synthase"/>
    <property type="match status" value="1"/>
</dbReference>
<dbReference type="AlphaFoldDB" id="A0A4P9XIA2"/>
<dbReference type="GO" id="GO:0009435">
    <property type="term" value="P:NAD+ biosynthetic process"/>
    <property type="evidence" value="ECO:0007669"/>
    <property type="project" value="UniProtKB-UniRule"/>
</dbReference>
<dbReference type="InterPro" id="IPR014445">
    <property type="entry name" value="Gln-dep_NAD_synthase"/>
</dbReference>
<keyword evidence="6 8" id="KW-0520">NAD</keyword>
<dbReference type="SUPFAM" id="SSF52402">
    <property type="entry name" value="Adenine nucleotide alpha hydrolases-like"/>
    <property type="match status" value="1"/>
</dbReference>
<keyword evidence="3 8" id="KW-0436">Ligase</keyword>
<evidence type="ECO:0000256" key="8">
    <source>
        <dbReference type="PIRNR" id="PIRNR006630"/>
    </source>
</evidence>
<evidence type="ECO:0000313" key="11">
    <source>
        <dbReference type="Proteomes" id="UP000271241"/>
    </source>
</evidence>
<dbReference type="GO" id="GO:0005737">
    <property type="term" value="C:cytoplasm"/>
    <property type="evidence" value="ECO:0007669"/>
    <property type="project" value="InterPro"/>
</dbReference>
<keyword evidence="4 8" id="KW-0547">Nucleotide-binding</keyword>
<dbReference type="GO" id="GO:0005524">
    <property type="term" value="F:ATP binding"/>
    <property type="evidence" value="ECO:0007669"/>
    <property type="project" value="UniProtKB-UniRule"/>
</dbReference>
<evidence type="ECO:0000256" key="4">
    <source>
        <dbReference type="ARBA" id="ARBA00022741"/>
    </source>
</evidence>
<keyword evidence="11" id="KW-1185">Reference proteome</keyword>
<feature type="domain" description="CN hydrolase" evidence="9">
    <location>
        <begin position="5"/>
        <end position="275"/>
    </location>
</feature>
<dbReference type="HAMAP" id="MF_02090">
    <property type="entry name" value="NadE_glutamine_dep"/>
    <property type="match status" value="1"/>
</dbReference>
<dbReference type="SUPFAM" id="SSF56317">
    <property type="entry name" value="Carbon-nitrogen hydrolase"/>
    <property type="match status" value="1"/>
</dbReference>